<name>X1QBD8_9ZZZZ</name>
<reference evidence="1" key="1">
    <citation type="journal article" date="2014" name="Front. Microbiol.">
        <title>High frequency of phylogenetically diverse reductive dehalogenase-homologous genes in deep subseafloor sedimentary metagenomes.</title>
        <authorList>
            <person name="Kawai M."/>
            <person name="Futagami T."/>
            <person name="Toyoda A."/>
            <person name="Takaki Y."/>
            <person name="Nishi S."/>
            <person name="Hori S."/>
            <person name="Arai W."/>
            <person name="Tsubouchi T."/>
            <person name="Morono Y."/>
            <person name="Uchiyama I."/>
            <person name="Ito T."/>
            <person name="Fujiyama A."/>
            <person name="Inagaki F."/>
            <person name="Takami H."/>
        </authorList>
    </citation>
    <scope>NUCLEOTIDE SEQUENCE</scope>
    <source>
        <strain evidence="1">Expedition CK06-06</strain>
    </source>
</reference>
<gene>
    <name evidence="1" type="ORF">S06H3_59793</name>
</gene>
<accession>X1QBD8</accession>
<protein>
    <submittedName>
        <fullName evidence="1">Uncharacterized protein</fullName>
    </submittedName>
</protein>
<evidence type="ECO:0000313" key="1">
    <source>
        <dbReference type="EMBL" id="GAI52106.1"/>
    </source>
</evidence>
<comment type="caution">
    <text evidence="1">The sequence shown here is derived from an EMBL/GenBank/DDBJ whole genome shotgun (WGS) entry which is preliminary data.</text>
</comment>
<dbReference type="EMBL" id="BARV01038904">
    <property type="protein sequence ID" value="GAI52106.1"/>
    <property type="molecule type" value="Genomic_DNA"/>
</dbReference>
<organism evidence="1">
    <name type="scientific">marine sediment metagenome</name>
    <dbReference type="NCBI Taxonomy" id="412755"/>
    <lineage>
        <taxon>unclassified sequences</taxon>
        <taxon>metagenomes</taxon>
        <taxon>ecological metagenomes</taxon>
    </lineage>
</organism>
<dbReference type="AlphaFoldDB" id="X1QBD8"/>
<proteinExistence type="predicted"/>
<sequence>GGTLLKSILEAEKPRGEAGRFNPQELRALSELAKRLA</sequence>
<feature type="non-terminal residue" evidence="1">
    <location>
        <position position="1"/>
    </location>
</feature>